<dbReference type="InterPro" id="IPR025338">
    <property type="entry name" value="DUF4244"/>
</dbReference>
<evidence type="ECO:0000256" key="1">
    <source>
        <dbReference type="SAM" id="MobiDB-lite"/>
    </source>
</evidence>
<comment type="caution">
    <text evidence="3">The sequence shown here is derived from an EMBL/GenBank/DDBJ whole genome shotgun (WGS) entry which is preliminary data.</text>
</comment>
<name>A0A235B1Q5_9BACL</name>
<protein>
    <recommendedName>
        <fullName evidence="5">Pre-toxin TG domain-containing protein</fullName>
    </recommendedName>
</protein>
<evidence type="ECO:0000313" key="4">
    <source>
        <dbReference type="Proteomes" id="UP000215459"/>
    </source>
</evidence>
<evidence type="ECO:0008006" key="5">
    <source>
        <dbReference type="Google" id="ProtNLM"/>
    </source>
</evidence>
<evidence type="ECO:0000256" key="2">
    <source>
        <dbReference type="SAM" id="Phobius"/>
    </source>
</evidence>
<dbReference type="AlphaFoldDB" id="A0A235B1Q5"/>
<organism evidence="3 4">
    <name type="scientific">Paludifilum halophilum</name>
    <dbReference type="NCBI Taxonomy" id="1642702"/>
    <lineage>
        <taxon>Bacteria</taxon>
        <taxon>Bacillati</taxon>
        <taxon>Bacillota</taxon>
        <taxon>Bacilli</taxon>
        <taxon>Bacillales</taxon>
        <taxon>Thermoactinomycetaceae</taxon>
        <taxon>Paludifilum</taxon>
    </lineage>
</organism>
<feature type="transmembrane region" description="Helical" evidence="2">
    <location>
        <begin position="34"/>
        <end position="55"/>
    </location>
</feature>
<keyword evidence="2" id="KW-0472">Membrane</keyword>
<keyword evidence="2" id="KW-1133">Transmembrane helix</keyword>
<dbReference type="OrthoDB" id="2943911at2"/>
<proteinExistence type="predicted"/>
<keyword evidence="4" id="KW-1185">Reference proteome</keyword>
<dbReference type="EMBL" id="NOWF01000015">
    <property type="protein sequence ID" value="OYD06214.1"/>
    <property type="molecule type" value="Genomic_DNA"/>
</dbReference>
<keyword evidence="2" id="KW-0812">Transmembrane</keyword>
<dbReference type="Proteomes" id="UP000215459">
    <property type="component" value="Unassembled WGS sequence"/>
</dbReference>
<evidence type="ECO:0000313" key="3">
    <source>
        <dbReference type="EMBL" id="OYD06214.1"/>
    </source>
</evidence>
<dbReference type="Pfam" id="PF14029">
    <property type="entry name" value="DUF4244"/>
    <property type="match status" value="1"/>
</dbReference>
<gene>
    <name evidence="3" type="ORF">CHM34_17290</name>
</gene>
<sequence length="370" mass="41350">MRSRSRKDWNGLSQLLSILRPGYRHLRNQRGASTVEYVVVLTAAVALAAILYNVLASDEIKGTLQAKIESILTGNPGATEPAGGDSPSGDTGGDSESDPAQPVSHPTDQPDNPSSPPPQKEEPSTWDQIGNYLDRKWNYTKKKAGEYWDGFWGGIKEEGRYAISDPVGWWFWDDMKSSINGVDERTGEKLGWWERGDRFISGIPVGIGKGWKWGKAGGKTAWKGIKEVDDFFIGLACAKEKKGKGCTEKRSAPKHNVVNTLKDFKSCKYNMGGHDLLLDKRAMKHILERHHPDYYNTELAKGKQKTTFFDESMTVDDIISIVDRGIKDNREKIINNIIPNGGRGQITINVDGKEYILGFNRYRVGQLYPE</sequence>
<reference evidence="3 4" key="1">
    <citation type="submission" date="2017-07" db="EMBL/GenBank/DDBJ databases">
        <title>The genome sequence of Paludifilum halophilum highlights mechanisms for microbial adaptation to high salt environemnts.</title>
        <authorList>
            <person name="Belbahri L."/>
        </authorList>
    </citation>
    <scope>NUCLEOTIDE SEQUENCE [LARGE SCALE GENOMIC DNA]</scope>
    <source>
        <strain evidence="3 4">DSM 102817</strain>
    </source>
</reference>
<accession>A0A235B1Q5</accession>
<feature type="region of interest" description="Disordered" evidence="1">
    <location>
        <begin position="74"/>
        <end position="127"/>
    </location>
</feature>